<dbReference type="EMBL" id="KV875098">
    <property type="protein sequence ID" value="OIW29093.1"/>
    <property type="molecule type" value="Genomic_DNA"/>
</dbReference>
<feature type="region of interest" description="Disordered" evidence="1">
    <location>
        <begin position="191"/>
        <end position="263"/>
    </location>
</feature>
<evidence type="ECO:0000256" key="1">
    <source>
        <dbReference type="SAM" id="MobiDB-lite"/>
    </source>
</evidence>
<dbReference type="Proteomes" id="UP000182658">
    <property type="component" value="Unassembled WGS sequence"/>
</dbReference>
<gene>
    <name evidence="2" type="ORF">CONLIGDRAFT_670792</name>
</gene>
<evidence type="ECO:0000313" key="3">
    <source>
        <dbReference type="Proteomes" id="UP000182658"/>
    </source>
</evidence>
<evidence type="ECO:0000313" key="2">
    <source>
        <dbReference type="EMBL" id="OIW29093.1"/>
    </source>
</evidence>
<name>A0A1J7INZ5_9PEZI</name>
<proteinExistence type="predicted"/>
<sequence>MNSPLQLASLTEGLTPKVRSRLDEVANLMLEIYQTLARMRYLDPSWIQPGPHDLSPSILSLYSTLKLDPKIIYLYSVLPYIDPAVSPDLDFFQGSSFADFRQEHDVIQARDPMYEDPQEEKEKMRPWMTPLSMLGNHRSVIIYDAKTHDVGIIDQESGASSDRYTHQGAVFSTSREDGTTRYFRMCEDNTEEECGVEDWERQLHGEGIDSDEGSEDSGEDGEDENMTEDGEDNDDDNEDDEEDEDSEDDEEDENYWDEMDARPAPDVLRDIARWYRQLIRVPGGGDHSYGEWLEEITKPLYIKHGWPSADFDGDAFLVDQARASAMECVKDDFARPAQEVRTLEYYVEGDEQKEPKAKEERQKKLTAAKNVDEEWAVHWEEWREELRIRNFREQLRAAKLALPAGDPTPEALAIAELRQLESEVAYHQEDARRLPVLERAYAACLADVERLYPSSDRGVSNHERFLRDRAGFQTTRINSGEREADEIRAWVAGVPEGATTTRKLAEGKLAELAKDISSWSEARRHCLAGLENLKQ</sequence>
<organism evidence="2 3">
    <name type="scientific">Coniochaeta ligniaria NRRL 30616</name>
    <dbReference type="NCBI Taxonomy" id="1408157"/>
    <lineage>
        <taxon>Eukaryota</taxon>
        <taxon>Fungi</taxon>
        <taxon>Dikarya</taxon>
        <taxon>Ascomycota</taxon>
        <taxon>Pezizomycotina</taxon>
        <taxon>Sordariomycetes</taxon>
        <taxon>Sordariomycetidae</taxon>
        <taxon>Coniochaetales</taxon>
        <taxon>Coniochaetaceae</taxon>
        <taxon>Coniochaeta</taxon>
    </lineage>
</organism>
<accession>A0A1J7INZ5</accession>
<keyword evidence="3" id="KW-1185">Reference proteome</keyword>
<feature type="compositionally biased region" description="Basic and acidic residues" evidence="1">
    <location>
        <begin position="198"/>
        <end position="207"/>
    </location>
</feature>
<protein>
    <submittedName>
        <fullName evidence="2">Uncharacterized protein</fullName>
    </submittedName>
</protein>
<dbReference type="InParanoid" id="A0A1J7INZ5"/>
<dbReference type="OrthoDB" id="5327951at2759"/>
<feature type="compositionally biased region" description="Acidic residues" evidence="1">
    <location>
        <begin position="208"/>
        <end position="258"/>
    </location>
</feature>
<dbReference type="AlphaFoldDB" id="A0A1J7INZ5"/>
<reference evidence="2 3" key="1">
    <citation type="submission" date="2016-10" db="EMBL/GenBank/DDBJ databases">
        <title>Draft genome sequence of Coniochaeta ligniaria NRRL30616, a lignocellulolytic fungus for bioabatement of inhibitors in plant biomass hydrolysates.</title>
        <authorList>
            <consortium name="DOE Joint Genome Institute"/>
            <person name="Jimenez D.J."/>
            <person name="Hector R.E."/>
            <person name="Riley R."/>
            <person name="Sun H."/>
            <person name="Grigoriev I.V."/>
            <person name="Van Elsas J.D."/>
            <person name="Nichols N.N."/>
        </authorList>
    </citation>
    <scope>NUCLEOTIDE SEQUENCE [LARGE SCALE GENOMIC DNA]</scope>
    <source>
        <strain evidence="2 3">NRRL 30616</strain>
    </source>
</reference>